<dbReference type="InterPro" id="IPR018202">
    <property type="entry name" value="Ser_caboxypep_ser_AS"/>
</dbReference>
<gene>
    <name evidence="9" type="ORF">EIP91_011017</name>
</gene>
<dbReference type="PROSITE" id="PS00131">
    <property type="entry name" value="CARBOXYPEPT_SER_SER"/>
    <property type="match status" value="1"/>
</dbReference>
<keyword evidence="4" id="KW-0732">Signal</keyword>
<evidence type="ECO:0000256" key="3">
    <source>
        <dbReference type="ARBA" id="ARBA00022670"/>
    </source>
</evidence>
<dbReference type="InterPro" id="IPR001563">
    <property type="entry name" value="Peptidase_S10"/>
</dbReference>
<dbReference type="PANTHER" id="PTHR11802">
    <property type="entry name" value="SERINE PROTEASE FAMILY S10 SERINE CARBOXYPEPTIDASE"/>
    <property type="match status" value="1"/>
</dbReference>
<sequence length="752" mass="84217">GLFSPFEDLKLLSTSEFTTLGHPAFPKYSVRIKKSTDFCDGTVSAYTGYIDVEARHLFFSFFESRNDPDTDDVIFWTNGGPGCSSSIGLFMELGPCRVTSPNATTFNPFSWNEAANIFFVDQPIGVGFSYADYGEYVSTTEESATDIASFIAIFFEHFSRFKGRPFHMAGESYGGKYIPAFAAHVYDQNAKLVEARMAPVNLTSIMIGNGCTEDPGMLPSYHDMQCSVVPIQDIKRVVQVNFSLLEDAPLTSPDTLPRCQKWMKESCVDTFDAINCQAATTFCESALYLPYFATGYNPYDISKLCDGPLEETLCYPITKQISAYLSRPEVREQMGVDSSLPENYSFCNFERYLNVGSGPWCMLERTTGSVTGQIGNERMTLALEWSGQSAFRAQSLRDWAVNGTTAGVTRSSGPFTFATIHGAGHMVPYDQPEISLEMIREGSVLSYRIRRTENRDKCCEVQPIETSVLASAIYTYTTSIANVATDNDPHILPLPLPPPPPTTTAASMTAVGINSFVSGMQMTYASTHSQPEFTKENTSEKDEPKREKEREKEWEEGEEMDALREEDDDEFEEELKVIYGKLESFGKKLQSFQESQQSLREEQQILRGKQQLLAGRMKKKLAVIAIGPVRAMLDEVLVALSRKTSAGCSSVQSRESLYEQYPDPKRFREQFENCIPWSSTDSTHREPFKTLVMKTLFDAASSCFSYSSCSSYSAARTHIDVVVSYYQGPDKTQVFFLYSLYSNNDWMQSNSA</sequence>
<evidence type="ECO:0000256" key="5">
    <source>
        <dbReference type="ARBA" id="ARBA00022801"/>
    </source>
</evidence>
<dbReference type="PANTHER" id="PTHR11802:SF113">
    <property type="entry name" value="SERINE CARBOXYPEPTIDASE CTSA-4.1"/>
    <property type="match status" value="1"/>
</dbReference>
<dbReference type="GO" id="GO:0006508">
    <property type="term" value="P:proteolysis"/>
    <property type="evidence" value="ECO:0007669"/>
    <property type="project" value="UniProtKB-KW"/>
</dbReference>
<keyword evidence="6" id="KW-0325">Glycoprotein</keyword>
<evidence type="ECO:0000256" key="8">
    <source>
        <dbReference type="SAM" id="MobiDB-lite"/>
    </source>
</evidence>
<comment type="similarity">
    <text evidence="1 7">Belongs to the peptidase S10 family.</text>
</comment>
<dbReference type="GO" id="GO:0000324">
    <property type="term" value="C:fungal-type vacuole"/>
    <property type="evidence" value="ECO:0007669"/>
    <property type="project" value="TreeGrafter"/>
</dbReference>
<evidence type="ECO:0000256" key="4">
    <source>
        <dbReference type="ARBA" id="ARBA00022729"/>
    </source>
</evidence>
<dbReference type="InterPro" id="IPR029058">
    <property type="entry name" value="AB_hydrolase_fold"/>
</dbReference>
<feature type="compositionally biased region" description="Basic and acidic residues" evidence="8">
    <location>
        <begin position="533"/>
        <end position="553"/>
    </location>
</feature>
<evidence type="ECO:0000256" key="6">
    <source>
        <dbReference type="ARBA" id="ARBA00023180"/>
    </source>
</evidence>
<evidence type="ECO:0000256" key="7">
    <source>
        <dbReference type="RuleBase" id="RU361156"/>
    </source>
</evidence>
<accession>A0A4R0R2I5</accession>
<dbReference type="Proteomes" id="UP000292702">
    <property type="component" value="Unassembled WGS sequence"/>
</dbReference>
<evidence type="ECO:0000313" key="10">
    <source>
        <dbReference type="Proteomes" id="UP000292702"/>
    </source>
</evidence>
<keyword evidence="10" id="KW-1185">Reference proteome</keyword>
<dbReference type="PROSITE" id="PS00560">
    <property type="entry name" value="CARBOXYPEPT_SER_HIS"/>
    <property type="match status" value="1"/>
</dbReference>
<keyword evidence="3 7" id="KW-0645">Protease</keyword>
<organism evidence="9 10">
    <name type="scientific">Steccherinum ochraceum</name>
    <dbReference type="NCBI Taxonomy" id="92696"/>
    <lineage>
        <taxon>Eukaryota</taxon>
        <taxon>Fungi</taxon>
        <taxon>Dikarya</taxon>
        <taxon>Basidiomycota</taxon>
        <taxon>Agaricomycotina</taxon>
        <taxon>Agaricomycetes</taxon>
        <taxon>Polyporales</taxon>
        <taxon>Steccherinaceae</taxon>
        <taxon>Steccherinum</taxon>
    </lineage>
</organism>
<dbReference type="EMBL" id="RWJN01000693">
    <property type="protein sequence ID" value="TCD59953.1"/>
    <property type="molecule type" value="Genomic_DNA"/>
</dbReference>
<dbReference type="STRING" id="92696.A0A4R0R2I5"/>
<dbReference type="InterPro" id="IPR033124">
    <property type="entry name" value="Ser_caboxypep_his_AS"/>
</dbReference>
<evidence type="ECO:0000256" key="2">
    <source>
        <dbReference type="ARBA" id="ARBA00022645"/>
    </source>
</evidence>
<reference evidence="9 10" key="1">
    <citation type="submission" date="2018-11" db="EMBL/GenBank/DDBJ databases">
        <title>Genome assembly of Steccherinum ochraceum LE-BIN_3174, the white-rot fungus of the Steccherinaceae family (The Residual Polyporoid clade, Polyporales, Basidiomycota).</title>
        <authorList>
            <person name="Fedorova T.V."/>
            <person name="Glazunova O.A."/>
            <person name="Landesman E.O."/>
            <person name="Moiseenko K.V."/>
            <person name="Psurtseva N.V."/>
            <person name="Savinova O.S."/>
            <person name="Shakhova N.V."/>
            <person name="Tyazhelova T.V."/>
            <person name="Vasina D.V."/>
        </authorList>
    </citation>
    <scope>NUCLEOTIDE SEQUENCE [LARGE SCALE GENOMIC DNA]</scope>
    <source>
        <strain evidence="9 10">LE-BIN_3174</strain>
    </source>
</reference>
<dbReference type="OrthoDB" id="443318at2759"/>
<evidence type="ECO:0000256" key="1">
    <source>
        <dbReference type="ARBA" id="ARBA00009431"/>
    </source>
</evidence>
<dbReference type="Pfam" id="PF00450">
    <property type="entry name" value="Peptidase_S10"/>
    <property type="match status" value="2"/>
</dbReference>
<keyword evidence="5 7" id="KW-0378">Hydrolase</keyword>
<feature type="non-terminal residue" evidence="9">
    <location>
        <position position="1"/>
    </location>
</feature>
<comment type="caution">
    <text evidence="9">The sequence shown here is derived from an EMBL/GenBank/DDBJ whole genome shotgun (WGS) entry which is preliminary data.</text>
</comment>
<name>A0A4R0R2I5_9APHY</name>
<feature type="compositionally biased region" description="Acidic residues" evidence="8">
    <location>
        <begin position="554"/>
        <end position="569"/>
    </location>
</feature>
<dbReference type="Gene3D" id="3.40.50.1820">
    <property type="entry name" value="alpha/beta hydrolase"/>
    <property type="match status" value="1"/>
</dbReference>
<protein>
    <recommendedName>
        <fullName evidence="7">Carboxypeptidase</fullName>
        <ecNumber evidence="7">3.4.16.-</ecNumber>
    </recommendedName>
</protein>
<dbReference type="SUPFAM" id="SSF53474">
    <property type="entry name" value="alpha/beta-Hydrolases"/>
    <property type="match status" value="1"/>
</dbReference>
<dbReference type="GO" id="GO:0004185">
    <property type="term" value="F:serine-type carboxypeptidase activity"/>
    <property type="evidence" value="ECO:0007669"/>
    <property type="project" value="UniProtKB-UniRule"/>
</dbReference>
<dbReference type="AlphaFoldDB" id="A0A4R0R2I5"/>
<dbReference type="EC" id="3.4.16.-" evidence="7"/>
<dbReference type="PRINTS" id="PR00724">
    <property type="entry name" value="CRBOXYPTASEC"/>
</dbReference>
<keyword evidence="2 7" id="KW-0121">Carboxypeptidase</keyword>
<feature type="region of interest" description="Disordered" evidence="8">
    <location>
        <begin position="526"/>
        <end position="569"/>
    </location>
</feature>
<evidence type="ECO:0000313" key="9">
    <source>
        <dbReference type="EMBL" id="TCD59953.1"/>
    </source>
</evidence>
<proteinExistence type="inferred from homology"/>